<dbReference type="EMBL" id="LCRI01000002">
    <property type="protein sequence ID" value="KKW33258.1"/>
    <property type="molecule type" value="Genomic_DNA"/>
</dbReference>
<reference evidence="3 4" key="1">
    <citation type="journal article" date="2015" name="Nature">
        <title>rRNA introns, odd ribosomes, and small enigmatic genomes across a large radiation of phyla.</title>
        <authorList>
            <person name="Brown C.T."/>
            <person name="Hug L.A."/>
            <person name="Thomas B.C."/>
            <person name="Sharon I."/>
            <person name="Castelle C.J."/>
            <person name="Singh A."/>
            <person name="Wilkins M.J."/>
            <person name="Williams K.H."/>
            <person name="Banfield J.F."/>
        </authorList>
    </citation>
    <scope>NUCLEOTIDE SEQUENCE [LARGE SCALE GENOMIC DNA]</scope>
</reference>
<evidence type="ECO:0000313" key="3">
    <source>
        <dbReference type="EMBL" id="KKW33258.1"/>
    </source>
</evidence>
<organism evidence="3 4">
    <name type="scientific">Candidatus Uhrbacteria bacterium GW2011_GWA2_53_10</name>
    <dbReference type="NCBI Taxonomy" id="1618980"/>
    <lineage>
        <taxon>Bacteria</taxon>
        <taxon>Candidatus Uhriibacteriota</taxon>
    </lineage>
</organism>
<feature type="domain" description="EfeO-type cupredoxin-like" evidence="2">
    <location>
        <begin position="185"/>
        <end position="264"/>
    </location>
</feature>
<dbReference type="PANTHER" id="PTHR36507">
    <property type="entry name" value="BLL1555 PROTEIN"/>
    <property type="match status" value="1"/>
</dbReference>
<gene>
    <name evidence="3" type="ORF">UY77_C0002G0006</name>
</gene>
<dbReference type="InterPro" id="IPR052721">
    <property type="entry name" value="ET_Amicyanin"/>
</dbReference>
<sequence length="265" mass="28925">MKKSFVLVGIASLVLALIGSVQPVHAAPLVALSTIQPGDLVRGVAFPAVYYYGRDGFRYVFPNDKTYFTWYNDFNTVKWISDADLAKIQIGGNATYRPGKRMIKINSDPKTYAIGAGGTLRWVTSESVAVALFGGTWNKQIDDVPDGFFPNYKAGADILNSADYSPVGETANATDINTDKGLKAPFYIDIFNNNFGPSTVTIAPNTAVKFVNKDNTKHTATSNDLSWGTGTLEPGGNFTRYFKTPGTYTYFCSYHPEMTGTIIVQ</sequence>
<accession>A0A0G1XPT9</accession>
<dbReference type="SUPFAM" id="SSF49503">
    <property type="entry name" value="Cupredoxins"/>
    <property type="match status" value="1"/>
</dbReference>
<feature type="chain" id="PRO_5002540799" evidence="1">
    <location>
        <begin position="27"/>
        <end position="265"/>
    </location>
</feature>
<proteinExistence type="predicted"/>
<keyword evidence="1" id="KW-0732">Signal</keyword>
<comment type="caution">
    <text evidence="3">The sequence shown here is derived from an EMBL/GenBank/DDBJ whole genome shotgun (WGS) entry which is preliminary data.</text>
</comment>
<evidence type="ECO:0000256" key="1">
    <source>
        <dbReference type="SAM" id="SignalP"/>
    </source>
</evidence>
<name>A0A0G1XPT9_9BACT</name>
<dbReference type="InterPro" id="IPR008972">
    <property type="entry name" value="Cupredoxin"/>
</dbReference>
<dbReference type="PATRIC" id="fig|1618980.3.peg.47"/>
<evidence type="ECO:0000313" key="4">
    <source>
        <dbReference type="Proteomes" id="UP000034711"/>
    </source>
</evidence>
<evidence type="ECO:0000259" key="2">
    <source>
        <dbReference type="Pfam" id="PF13473"/>
    </source>
</evidence>
<dbReference type="Gene3D" id="2.60.40.420">
    <property type="entry name" value="Cupredoxins - blue copper proteins"/>
    <property type="match status" value="1"/>
</dbReference>
<dbReference type="PANTHER" id="PTHR36507:SF1">
    <property type="entry name" value="BLL1555 PROTEIN"/>
    <property type="match status" value="1"/>
</dbReference>
<feature type="signal peptide" evidence="1">
    <location>
        <begin position="1"/>
        <end position="26"/>
    </location>
</feature>
<dbReference type="AlphaFoldDB" id="A0A0G1XPT9"/>
<dbReference type="Proteomes" id="UP000034711">
    <property type="component" value="Unassembled WGS sequence"/>
</dbReference>
<dbReference type="Pfam" id="PF13473">
    <property type="entry name" value="Cupredoxin_1"/>
    <property type="match status" value="1"/>
</dbReference>
<protein>
    <submittedName>
        <fullName evidence="3">Copper-binding protein, plastocyanin/azurin family</fullName>
    </submittedName>
</protein>
<dbReference type="InterPro" id="IPR028096">
    <property type="entry name" value="EfeO_Cupredoxin"/>
</dbReference>